<name>K3X0C6_GLOUD</name>
<dbReference type="eggNOG" id="ENOG502S59E">
    <property type="taxonomic scope" value="Eukaryota"/>
</dbReference>
<evidence type="ECO:0000313" key="1">
    <source>
        <dbReference type="EnsemblProtists" id="PYU1_T010675"/>
    </source>
</evidence>
<accession>K3X0C6</accession>
<dbReference type="AlphaFoldDB" id="K3X0C6"/>
<reference evidence="1" key="3">
    <citation type="submission" date="2015-02" db="UniProtKB">
        <authorList>
            <consortium name="EnsemblProtists"/>
        </authorList>
    </citation>
    <scope>IDENTIFICATION</scope>
    <source>
        <strain evidence="1">DAOM BR144</strain>
    </source>
</reference>
<sequence>MVYYNRARTITFGEMGNTVRSVPIMFGYIQKLVKDRLGLSWHLVGCFVENVLDFISDEDIRDATVSEFAGFLKGLHESAFERVPGGNIFVNLYEFFREVLEQFKKYLTNLWVETKRINFPCEFGKKSDSLFLCMECHREHL</sequence>
<proteinExistence type="predicted"/>
<evidence type="ECO:0000313" key="2">
    <source>
        <dbReference type="Proteomes" id="UP000019132"/>
    </source>
</evidence>
<protein>
    <submittedName>
        <fullName evidence="1">Uncharacterized protein</fullName>
    </submittedName>
</protein>
<dbReference type="InParanoid" id="K3X0C6"/>
<reference evidence="2" key="2">
    <citation type="submission" date="2010-04" db="EMBL/GenBank/DDBJ databases">
        <authorList>
            <person name="Buell R."/>
            <person name="Hamilton J."/>
            <person name="Hostetler J."/>
        </authorList>
    </citation>
    <scope>NUCLEOTIDE SEQUENCE [LARGE SCALE GENOMIC DNA]</scope>
    <source>
        <strain evidence="2">DAOM:BR144</strain>
    </source>
</reference>
<dbReference type="EnsemblProtists" id="PYU1_T010675">
    <property type="protein sequence ID" value="PYU1_T010675"/>
    <property type="gene ID" value="PYU1_G010652"/>
</dbReference>
<dbReference type="HOGENOM" id="CLU_1829239_0_0_1"/>
<keyword evidence="2" id="KW-1185">Reference proteome</keyword>
<dbReference type="Proteomes" id="UP000019132">
    <property type="component" value="Unassembled WGS sequence"/>
</dbReference>
<organism evidence="1 2">
    <name type="scientific">Globisporangium ultimum (strain ATCC 200006 / CBS 805.95 / DAOM BR144)</name>
    <name type="common">Pythium ultimum</name>
    <dbReference type="NCBI Taxonomy" id="431595"/>
    <lineage>
        <taxon>Eukaryota</taxon>
        <taxon>Sar</taxon>
        <taxon>Stramenopiles</taxon>
        <taxon>Oomycota</taxon>
        <taxon>Peronosporomycetes</taxon>
        <taxon>Pythiales</taxon>
        <taxon>Pythiaceae</taxon>
        <taxon>Globisporangium</taxon>
    </lineage>
</organism>
<dbReference type="EMBL" id="GL376592">
    <property type="status" value="NOT_ANNOTATED_CDS"/>
    <property type="molecule type" value="Genomic_DNA"/>
</dbReference>
<reference evidence="2" key="1">
    <citation type="journal article" date="2010" name="Genome Biol.">
        <title>Genome sequence of the necrotrophic plant pathogen Pythium ultimum reveals original pathogenicity mechanisms and effector repertoire.</title>
        <authorList>
            <person name="Levesque C.A."/>
            <person name="Brouwer H."/>
            <person name="Cano L."/>
            <person name="Hamilton J.P."/>
            <person name="Holt C."/>
            <person name="Huitema E."/>
            <person name="Raffaele S."/>
            <person name="Robideau G.P."/>
            <person name="Thines M."/>
            <person name="Win J."/>
            <person name="Zerillo M.M."/>
            <person name="Beakes G.W."/>
            <person name="Boore J.L."/>
            <person name="Busam D."/>
            <person name="Dumas B."/>
            <person name="Ferriera S."/>
            <person name="Fuerstenberg S.I."/>
            <person name="Gachon C.M."/>
            <person name="Gaulin E."/>
            <person name="Govers F."/>
            <person name="Grenville-Briggs L."/>
            <person name="Horner N."/>
            <person name="Hostetler J."/>
            <person name="Jiang R.H."/>
            <person name="Johnson J."/>
            <person name="Krajaejun T."/>
            <person name="Lin H."/>
            <person name="Meijer H.J."/>
            <person name="Moore B."/>
            <person name="Morris P."/>
            <person name="Phuntmart V."/>
            <person name="Puiu D."/>
            <person name="Shetty J."/>
            <person name="Stajich J.E."/>
            <person name="Tripathy S."/>
            <person name="Wawra S."/>
            <person name="van West P."/>
            <person name="Whitty B.R."/>
            <person name="Coutinho P.M."/>
            <person name="Henrissat B."/>
            <person name="Martin F."/>
            <person name="Thomas P.D."/>
            <person name="Tyler B.M."/>
            <person name="De Vries R.P."/>
            <person name="Kamoun S."/>
            <person name="Yandell M."/>
            <person name="Tisserat N."/>
            <person name="Buell C.R."/>
        </authorList>
    </citation>
    <scope>NUCLEOTIDE SEQUENCE</scope>
    <source>
        <strain evidence="2">DAOM:BR144</strain>
    </source>
</reference>
<dbReference type="VEuPathDB" id="FungiDB:PYU1_G010652"/>